<feature type="disulfide bond" evidence="5">
    <location>
        <begin position="41"/>
        <end position="84"/>
    </location>
</feature>
<keyword evidence="8" id="KW-1185">Reference proteome</keyword>
<dbReference type="SMART" id="SM00032">
    <property type="entry name" value="CCP"/>
    <property type="match status" value="10"/>
</dbReference>
<dbReference type="Proteomes" id="UP000261420">
    <property type="component" value="Unplaced"/>
</dbReference>
<protein>
    <submittedName>
        <fullName evidence="7">Complement factor H like 1</fullName>
    </submittedName>
</protein>
<dbReference type="AlphaFoldDB" id="A0A3B4VF14"/>
<evidence type="ECO:0000313" key="8">
    <source>
        <dbReference type="Proteomes" id="UP000261420"/>
    </source>
</evidence>
<feature type="disulfide bond" evidence="5">
    <location>
        <begin position="514"/>
        <end position="557"/>
    </location>
</feature>
<comment type="caution">
    <text evidence="5">Lacks conserved residue(s) required for the propagation of feature annotation.</text>
</comment>
<organism evidence="7 8">
    <name type="scientific">Seriola dumerili</name>
    <name type="common">Greater amberjack</name>
    <name type="synonym">Caranx dumerili</name>
    <dbReference type="NCBI Taxonomy" id="41447"/>
    <lineage>
        <taxon>Eukaryota</taxon>
        <taxon>Metazoa</taxon>
        <taxon>Chordata</taxon>
        <taxon>Craniata</taxon>
        <taxon>Vertebrata</taxon>
        <taxon>Euteleostomi</taxon>
        <taxon>Actinopterygii</taxon>
        <taxon>Neopterygii</taxon>
        <taxon>Teleostei</taxon>
        <taxon>Neoteleostei</taxon>
        <taxon>Acanthomorphata</taxon>
        <taxon>Carangaria</taxon>
        <taxon>Carangiformes</taxon>
        <taxon>Carangidae</taxon>
        <taxon>Seriola</taxon>
    </lineage>
</organism>
<keyword evidence="2" id="KW-0677">Repeat</keyword>
<dbReference type="Gene3D" id="2.10.70.10">
    <property type="entry name" value="Complement Module, domain 1"/>
    <property type="match status" value="10"/>
</dbReference>
<feature type="disulfide bond" evidence="5">
    <location>
        <begin position="657"/>
        <end position="684"/>
    </location>
</feature>
<reference evidence="7" key="1">
    <citation type="submission" date="2025-08" db="UniProtKB">
        <authorList>
            <consortium name="Ensembl"/>
        </authorList>
    </citation>
    <scope>IDENTIFICATION</scope>
</reference>
<feature type="domain" description="Sushi" evidence="6">
    <location>
        <begin position="512"/>
        <end position="571"/>
    </location>
</feature>
<sequence length="697" mass="78756">SYSPGEEVRVGCTVGYTGFFKLQCMRGRWQAIGKACQRKSCGHPGDAQFADFILEGEDFVFGSQVVYTCHKGYQMVSRRNTRRCMEKGWDGTLPVCEALQCPVISADNNVQMIGDADEANYGNVLRFTCRSSNEILYGSQQIYCNEHGEWSDEVPKCREVTCPVPVIENGYVLGNIQEYKQHEYLEFECNPTYKRSEARDPTCTRLGTRAGWSPTPVCERKCKLSNPNLLFPVGGATYDPPFRNVFPPGGTVKITCGDNYYISRPQDISAVATCKDDGEWSFELTCREVTCNRPRDPTLYDWRNWDQRVMLRDTVRYSCRGGYKRTGGATEATCTRDGWRPNPLCQEITCNRRDFQNAEVQNPQQIYRNGERASYVCKDGYKGNFYLTCEENGWRGQQQCRECKKPDIQHGFMVGPYNETLYYTCEEGYKLVTKPWWGETKCGSKEALESACGELPAIPHMEVESQRNNYMHGESVTINCKEGYVAQFVRLTCDEGKWNDSETSLEKICQRDHCAPPPKVANAVVVTSRQKEYTSGSEATYQCRDQYTIKGVATVTCINGTWGERNFTCTCTYIQKHLKLLQMLFLSLSANGNPCPNPPEVAHAVVETSDQTEYTSVFLSLSANGNPCPNPPEVAHAVVDTSDQTEYTSGSKVTYQCRESIYNGGSRQRLLASMGNGRRESLLCSPTRTYIQKHFTK</sequence>
<feature type="domain" description="Sushi" evidence="6">
    <location>
        <begin position="160"/>
        <end position="220"/>
    </location>
</feature>
<dbReference type="Pfam" id="PF00084">
    <property type="entry name" value="Sushi"/>
    <property type="match status" value="9"/>
</dbReference>
<dbReference type="CDD" id="cd00033">
    <property type="entry name" value="CCP"/>
    <property type="match status" value="8"/>
</dbReference>
<feature type="domain" description="Sushi" evidence="6">
    <location>
        <begin position="99"/>
        <end position="159"/>
    </location>
</feature>
<dbReference type="InterPro" id="IPR035976">
    <property type="entry name" value="Sushi/SCR/CCP_sf"/>
</dbReference>
<feature type="domain" description="Sushi" evidence="6">
    <location>
        <begin position="39"/>
        <end position="98"/>
    </location>
</feature>
<dbReference type="PROSITE" id="PS50923">
    <property type="entry name" value="SUSHI"/>
    <property type="match status" value="7"/>
</dbReference>
<dbReference type="OMA" id="CIKICEI"/>
<dbReference type="PANTHER" id="PTHR19325:SF570">
    <property type="entry name" value="COMPLEMENT COMPONENT 4 BINDING PROTEIN, MEMBRANE"/>
    <property type="match status" value="1"/>
</dbReference>
<evidence type="ECO:0000256" key="5">
    <source>
        <dbReference type="PROSITE-ProRule" id="PRU00302"/>
    </source>
</evidence>
<feature type="domain" description="Sushi" evidence="6">
    <location>
        <begin position="626"/>
        <end position="686"/>
    </location>
</feature>
<evidence type="ECO:0000259" key="6">
    <source>
        <dbReference type="PROSITE" id="PS50923"/>
    </source>
</evidence>
<dbReference type="GeneTree" id="ENSGT00940000154967"/>
<feature type="disulfide bond" evidence="5">
    <location>
        <begin position="69"/>
        <end position="96"/>
    </location>
</feature>
<dbReference type="STRING" id="41447.ENSSDUP00000029501"/>
<evidence type="ECO:0000256" key="3">
    <source>
        <dbReference type="ARBA" id="ARBA00023157"/>
    </source>
</evidence>
<name>A0A3B4VF14_SERDU</name>
<evidence type="ECO:0000313" key="7">
    <source>
        <dbReference type="Ensembl" id="ENSSDUP00000029501.1"/>
    </source>
</evidence>
<dbReference type="PANTHER" id="PTHR19325">
    <property type="entry name" value="COMPLEMENT COMPONENT-RELATED SUSHI DOMAIN-CONTAINING"/>
    <property type="match status" value="1"/>
</dbReference>
<evidence type="ECO:0000256" key="1">
    <source>
        <dbReference type="ARBA" id="ARBA00022659"/>
    </source>
</evidence>
<feature type="disulfide bond" evidence="5">
    <location>
        <begin position="291"/>
        <end position="334"/>
    </location>
</feature>
<dbReference type="InterPro" id="IPR000436">
    <property type="entry name" value="Sushi_SCR_CCP_dom"/>
</dbReference>
<evidence type="ECO:0000256" key="4">
    <source>
        <dbReference type="ARBA" id="ARBA00023180"/>
    </source>
</evidence>
<evidence type="ECO:0000256" key="2">
    <source>
        <dbReference type="ARBA" id="ARBA00022737"/>
    </source>
</evidence>
<keyword evidence="1 5" id="KW-0768">Sushi</keyword>
<reference evidence="7" key="2">
    <citation type="submission" date="2025-09" db="UniProtKB">
        <authorList>
            <consortium name="Ensembl"/>
        </authorList>
    </citation>
    <scope>IDENTIFICATION</scope>
</reference>
<feature type="domain" description="Sushi" evidence="6">
    <location>
        <begin position="450"/>
        <end position="511"/>
    </location>
</feature>
<dbReference type="InterPro" id="IPR050350">
    <property type="entry name" value="Compl-Cell_Adhes-Reg"/>
</dbReference>
<proteinExistence type="predicted"/>
<dbReference type="Ensembl" id="ENSSDUT00000030000.1">
    <property type="protein sequence ID" value="ENSSDUP00000029501.1"/>
    <property type="gene ID" value="ENSSDUG00000021244.1"/>
</dbReference>
<keyword evidence="3 5" id="KW-1015">Disulfide bond</keyword>
<feature type="domain" description="Sushi" evidence="6">
    <location>
        <begin position="289"/>
        <end position="347"/>
    </location>
</feature>
<dbReference type="SUPFAM" id="SSF57535">
    <property type="entry name" value="Complement control module/SCR domain"/>
    <property type="match status" value="9"/>
</dbReference>
<feature type="disulfide bond" evidence="5">
    <location>
        <begin position="101"/>
        <end position="144"/>
    </location>
</feature>
<accession>A0A3B4VF14</accession>
<keyword evidence="4" id="KW-0325">Glycoprotein</keyword>